<dbReference type="InterPro" id="IPR007423">
    <property type="entry name" value="Sel_put"/>
</dbReference>
<dbReference type="EMBL" id="CP106982">
    <property type="protein sequence ID" value="UYF93190.1"/>
    <property type="molecule type" value="Genomic_DNA"/>
</dbReference>
<organism evidence="1 2">
    <name type="scientific">Rhodococcus aetherivorans</name>
    <dbReference type="NCBI Taxonomy" id="191292"/>
    <lineage>
        <taxon>Bacteria</taxon>
        <taxon>Bacillati</taxon>
        <taxon>Actinomycetota</taxon>
        <taxon>Actinomycetes</taxon>
        <taxon>Mycobacteriales</taxon>
        <taxon>Nocardiaceae</taxon>
        <taxon>Rhodococcus</taxon>
    </lineage>
</organism>
<sequence length="67" mass="7628">MSRVLAALAARGRTVRWWIGALMGDHDYARYVAHLERLHPGAEIPTEREYWRTRYAAADANPGARCC</sequence>
<dbReference type="Proteomes" id="UP001163947">
    <property type="component" value="Chromosome"/>
</dbReference>
<dbReference type="AlphaFoldDB" id="A0AA46P8S1"/>
<evidence type="ECO:0000313" key="2">
    <source>
        <dbReference type="Proteomes" id="UP001163947"/>
    </source>
</evidence>
<dbReference type="GeneID" id="83623246"/>
<accession>A0AA46P8S1</accession>
<dbReference type="Pfam" id="PF04328">
    <property type="entry name" value="Sel_put"/>
    <property type="match status" value="1"/>
</dbReference>
<gene>
    <name evidence="1" type="ORF">OCS65_22490</name>
</gene>
<dbReference type="RefSeq" id="WP_044476511.1">
    <property type="nucleotide sequence ID" value="NZ_BAAAYP010000042.1"/>
</dbReference>
<evidence type="ECO:0000313" key="1">
    <source>
        <dbReference type="EMBL" id="UYF93190.1"/>
    </source>
</evidence>
<proteinExistence type="predicted"/>
<protein>
    <submittedName>
        <fullName evidence="1">YbdD/YjiX family protein</fullName>
    </submittedName>
</protein>
<name>A0AA46P8S1_9NOCA</name>
<reference evidence="1" key="1">
    <citation type="submission" date="2022-09" db="EMBL/GenBank/DDBJ databases">
        <title>The genome sequence of Rhodococcus aetherivorans N1.</title>
        <authorList>
            <person name="Jiang W."/>
        </authorList>
    </citation>
    <scope>NUCLEOTIDE SEQUENCE</scope>
    <source>
        <strain evidence="1">N1</strain>
    </source>
</reference>